<proteinExistence type="predicted"/>
<sequence>MFPLLPILMKAGGKSHWACLVSGRERIFSQHKTMSNQQETLFNQHQTMSKHQETMSIQHKTMYSQHQILLNQHKTTCSKHKTMSNHQETLFNQHQTMSNHLRNTVQPAPNNVQPAQNTVQPAPNNVHPPRNIVQPARNHVQQAQNNVQPAGHHVQSSRNNFQPAGHYVRHDIYHNYGPPVLDLSEDDLYANYASEYAQTNSNATTEQVQQGAEWPPSPIINISSDHQEEEESDDELEDDVPELVDLDPNDRQYHEQYDSYREDVTEHNWTDDASTTSRSSSVNGAPDRGGNRSDEADVDVENVYTSSNGHNAGRSGGENRYAGHAGWPVQAHSSTTNHENYQNAALANRRAAVGNPCGLYGYGFESIHAAHRAQYEASTPGVDLTQASFSGFGQRRHREYTVGQSDEAGWNKRPRTDGNGSAFRRVSRSIGPGADTVASENRHLHPPPAHRQLPAPILPPREPMIFPQQVSNSSEGSRRTSARLLGIDPPPSTIRNVAVPPSTGELLDRLASGEEEDSDDPSWDSGSDDSN</sequence>
<name>A0A3S1HWN2_ELYCH</name>
<evidence type="ECO:0000313" key="3">
    <source>
        <dbReference type="Proteomes" id="UP000271974"/>
    </source>
</evidence>
<dbReference type="OrthoDB" id="7472380at2759"/>
<protein>
    <submittedName>
        <fullName evidence="2">Uncharacterized protein</fullName>
    </submittedName>
</protein>
<evidence type="ECO:0000313" key="2">
    <source>
        <dbReference type="EMBL" id="RUS87629.1"/>
    </source>
</evidence>
<feature type="compositionally biased region" description="Acidic residues" evidence="1">
    <location>
        <begin position="227"/>
        <end position="247"/>
    </location>
</feature>
<reference evidence="2 3" key="1">
    <citation type="submission" date="2019-01" db="EMBL/GenBank/DDBJ databases">
        <title>A draft genome assembly of the solar-powered sea slug Elysia chlorotica.</title>
        <authorList>
            <person name="Cai H."/>
            <person name="Li Q."/>
            <person name="Fang X."/>
            <person name="Li J."/>
            <person name="Curtis N.E."/>
            <person name="Altenburger A."/>
            <person name="Shibata T."/>
            <person name="Feng M."/>
            <person name="Maeda T."/>
            <person name="Schwartz J.A."/>
            <person name="Shigenobu S."/>
            <person name="Lundholm N."/>
            <person name="Nishiyama T."/>
            <person name="Yang H."/>
            <person name="Hasebe M."/>
            <person name="Li S."/>
            <person name="Pierce S.K."/>
            <person name="Wang J."/>
        </authorList>
    </citation>
    <scope>NUCLEOTIDE SEQUENCE [LARGE SCALE GENOMIC DNA]</scope>
    <source>
        <strain evidence="2">EC2010</strain>
        <tissue evidence="2">Whole organism of an adult</tissue>
    </source>
</reference>
<accession>A0A3S1HWN2</accession>
<feature type="compositionally biased region" description="Basic and acidic residues" evidence="1">
    <location>
        <begin position="248"/>
        <end position="270"/>
    </location>
</feature>
<organism evidence="2 3">
    <name type="scientific">Elysia chlorotica</name>
    <name type="common">Eastern emerald elysia</name>
    <name type="synonym">Sea slug</name>
    <dbReference type="NCBI Taxonomy" id="188477"/>
    <lineage>
        <taxon>Eukaryota</taxon>
        <taxon>Metazoa</taxon>
        <taxon>Spiralia</taxon>
        <taxon>Lophotrochozoa</taxon>
        <taxon>Mollusca</taxon>
        <taxon>Gastropoda</taxon>
        <taxon>Heterobranchia</taxon>
        <taxon>Euthyneura</taxon>
        <taxon>Panpulmonata</taxon>
        <taxon>Sacoglossa</taxon>
        <taxon>Placobranchoidea</taxon>
        <taxon>Plakobranchidae</taxon>
        <taxon>Elysia</taxon>
    </lineage>
</organism>
<feature type="region of interest" description="Disordered" evidence="1">
    <location>
        <begin position="200"/>
        <end position="298"/>
    </location>
</feature>
<keyword evidence="3" id="KW-1185">Reference proteome</keyword>
<feature type="region of interest" description="Disordered" evidence="1">
    <location>
        <begin position="401"/>
        <end position="531"/>
    </location>
</feature>
<comment type="caution">
    <text evidence="2">The sequence shown here is derived from an EMBL/GenBank/DDBJ whole genome shotgun (WGS) entry which is preliminary data.</text>
</comment>
<feature type="compositionally biased region" description="Polar residues" evidence="1">
    <location>
        <begin position="200"/>
        <end position="210"/>
    </location>
</feature>
<feature type="compositionally biased region" description="Acidic residues" evidence="1">
    <location>
        <begin position="513"/>
        <end position="531"/>
    </location>
</feature>
<dbReference type="Proteomes" id="UP000271974">
    <property type="component" value="Unassembled WGS sequence"/>
</dbReference>
<dbReference type="EMBL" id="RQTK01000105">
    <property type="protein sequence ID" value="RUS87629.1"/>
    <property type="molecule type" value="Genomic_DNA"/>
</dbReference>
<evidence type="ECO:0000256" key="1">
    <source>
        <dbReference type="SAM" id="MobiDB-lite"/>
    </source>
</evidence>
<dbReference type="AlphaFoldDB" id="A0A3S1HWN2"/>
<gene>
    <name evidence="2" type="ORF">EGW08_004614</name>
</gene>